<comment type="cofactor">
    <cofactor evidence="3">
        <name>pyridoxal 5'-phosphate</name>
        <dbReference type="ChEBI" id="CHEBI:597326"/>
    </cofactor>
</comment>
<dbReference type="OrthoDB" id="9804072at2"/>
<evidence type="ECO:0000313" key="7">
    <source>
        <dbReference type="Proteomes" id="UP000256485"/>
    </source>
</evidence>
<dbReference type="EMBL" id="QTUC01000001">
    <property type="protein sequence ID" value="REF34808.1"/>
    <property type="molecule type" value="Genomic_DNA"/>
</dbReference>
<dbReference type="Gene3D" id="3.20.20.10">
    <property type="entry name" value="Alanine racemase"/>
    <property type="match status" value="1"/>
</dbReference>
<evidence type="ECO:0000256" key="2">
    <source>
        <dbReference type="HAMAP-Rule" id="MF_02087"/>
    </source>
</evidence>
<dbReference type="Pfam" id="PF01168">
    <property type="entry name" value="Ala_racemase_N"/>
    <property type="match status" value="1"/>
</dbReference>
<dbReference type="SUPFAM" id="SSF51419">
    <property type="entry name" value="PLP-binding barrel"/>
    <property type="match status" value="1"/>
</dbReference>
<keyword evidence="1 2" id="KW-0663">Pyridoxal phosphate</keyword>
<protein>
    <recommendedName>
        <fullName evidence="2">Pyridoxal phosphate homeostasis protein</fullName>
        <shortName evidence="2">PLP homeostasis protein</shortName>
    </recommendedName>
</protein>
<dbReference type="AlphaFoldDB" id="A0A3D9UZ87"/>
<comment type="caution">
    <text evidence="6">The sequence shown here is derived from an EMBL/GenBank/DDBJ whole genome shotgun (WGS) entry which is preliminary data.</text>
</comment>
<evidence type="ECO:0000259" key="5">
    <source>
        <dbReference type="Pfam" id="PF01168"/>
    </source>
</evidence>
<dbReference type="PANTHER" id="PTHR10146:SF14">
    <property type="entry name" value="PYRIDOXAL PHOSPHATE HOMEOSTASIS PROTEIN"/>
    <property type="match status" value="1"/>
</dbReference>
<comment type="function">
    <text evidence="2">Pyridoxal 5'-phosphate (PLP)-binding protein, which is involved in PLP homeostasis.</text>
</comment>
<dbReference type="InterPro" id="IPR029066">
    <property type="entry name" value="PLP-binding_barrel"/>
</dbReference>
<dbReference type="PIRSF" id="PIRSF004848">
    <property type="entry name" value="YBL036c_PLPDEIII"/>
    <property type="match status" value="1"/>
</dbReference>
<keyword evidence="7" id="KW-1185">Reference proteome</keyword>
<comment type="similarity">
    <text evidence="2 4">Belongs to the pyridoxal phosphate-binding protein YggS/PROSC family.</text>
</comment>
<dbReference type="Proteomes" id="UP000256485">
    <property type="component" value="Unassembled WGS sequence"/>
</dbReference>
<name>A0A3D9UZ87_THECX</name>
<feature type="domain" description="Alanine racemase N-terminal" evidence="5">
    <location>
        <begin position="24"/>
        <end position="242"/>
    </location>
</feature>
<proteinExistence type="inferred from homology"/>
<dbReference type="PROSITE" id="PS01211">
    <property type="entry name" value="UPF0001"/>
    <property type="match status" value="1"/>
</dbReference>
<evidence type="ECO:0000256" key="1">
    <source>
        <dbReference type="ARBA" id="ARBA00022898"/>
    </source>
</evidence>
<gene>
    <name evidence="6" type="ORF">DFJ64_0174</name>
</gene>
<evidence type="ECO:0000313" key="6">
    <source>
        <dbReference type="EMBL" id="REF34808.1"/>
    </source>
</evidence>
<reference evidence="6 7" key="1">
    <citation type="submission" date="2018-08" db="EMBL/GenBank/DDBJ databases">
        <title>Sequencing the genomes of 1000 actinobacteria strains.</title>
        <authorList>
            <person name="Klenk H.-P."/>
        </authorList>
    </citation>
    <scope>NUCLEOTIDE SEQUENCE [LARGE SCALE GENOMIC DNA]</scope>
    <source>
        <strain evidence="6 7">DSM 22891</strain>
    </source>
</reference>
<dbReference type="GO" id="GO:0030170">
    <property type="term" value="F:pyridoxal phosphate binding"/>
    <property type="evidence" value="ECO:0007669"/>
    <property type="project" value="UniProtKB-UniRule"/>
</dbReference>
<accession>A0A3D9UZ87</accession>
<dbReference type="HAMAP" id="MF_02087">
    <property type="entry name" value="PLP_homeostasis"/>
    <property type="match status" value="1"/>
</dbReference>
<dbReference type="CDD" id="cd00635">
    <property type="entry name" value="PLPDE_III_YBL036c_like"/>
    <property type="match status" value="1"/>
</dbReference>
<dbReference type="NCBIfam" id="TIGR00044">
    <property type="entry name" value="YggS family pyridoxal phosphate-dependent enzyme"/>
    <property type="match status" value="1"/>
</dbReference>
<sequence length="245" mass="26040">MTPGSPRVYLDANRPERRAELAANLAAVRARIARACERAGRHPDEVTLVAVTKTFPVSDIRLLAELGVREIGENRDQEAREKAAACADLGLTWHFVGQLQTNKARSVARYASVVHSVDRVRLVHALERAVASVRSDPLRCLVQVRLDDEPGRGGADPSAAVELADAIAAAPGLLCAGVMAVAPLGVDPESAFARLAEVAQAVRSRHPEATWISAGMSGDLEAAIGHGATHVRIGRGLLGARPRNR</sequence>
<dbReference type="RefSeq" id="WP_115848707.1">
    <property type="nucleotide sequence ID" value="NZ_QTUC01000001.1"/>
</dbReference>
<organism evidence="6 7">
    <name type="scientific">Thermasporomyces composti</name>
    <dbReference type="NCBI Taxonomy" id="696763"/>
    <lineage>
        <taxon>Bacteria</taxon>
        <taxon>Bacillati</taxon>
        <taxon>Actinomycetota</taxon>
        <taxon>Actinomycetes</taxon>
        <taxon>Propionibacteriales</taxon>
        <taxon>Nocardioidaceae</taxon>
        <taxon>Thermasporomyces</taxon>
    </lineage>
</organism>
<feature type="modified residue" description="N6-(pyridoxal phosphate)lysine" evidence="2 3">
    <location>
        <position position="53"/>
    </location>
</feature>
<dbReference type="PANTHER" id="PTHR10146">
    <property type="entry name" value="PROLINE SYNTHETASE CO-TRANSCRIBED BACTERIAL HOMOLOG PROTEIN"/>
    <property type="match status" value="1"/>
</dbReference>
<evidence type="ECO:0000256" key="3">
    <source>
        <dbReference type="PIRSR" id="PIRSR004848-1"/>
    </source>
</evidence>
<evidence type="ECO:0000256" key="4">
    <source>
        <dbReference type="RuleBase" id="RU004514"/>
    </source>
</evidence>
<dbReference type="InterPro" id="IPR001608">
    <property type="entry name" value="Ala_racemase_N"/>
</dbReference>
<dbReference type="InterPro" id="IPR011078">
    <property type="entry name" value="PyrdxlP_homeostasis"/>
</dbReference>